<feature type="transmembrane region" description="Helical" evidence="8">
    <location>
        <begin position="460"/>
        <end position="480"/>
    </location>
</feature>
<feature type="transmembrane region" description="Helical" evidence="8">
    <location>
        <begin position="587"/>
        <end position="607"/>
    </location>
</feature>
<feature type="compositionally biased region" description="Pro residues" evidence="7">
    <location>
        <begin position="1"/>
        <end position="10"/>
    </location>
</feature>
<dbReference type="PROSITE" id="PS50850">
    <property type="entry name" value="MFS"/>
    <property type="match status" value="1"/>
</dbReference>
<dbReference type="Gene3D" id="1.20.1250.20">
    <property type="entry name" value="MFS general substrate transporter like domains"/>
    <property type="match status" value="1"/>
</dbReference>
<dbReference type="InterPro" id="IPR011701">
    <property type="entry name" value="MFS"/>
</dbReference>
<accession>A0A345T6L4</accession>
<dbReference type="EMBL" id="CP031264">
    <property type="protein sequence ID" value="AXI81619.1"/>
    <property type="molecule type" value="Genomic_DNA"/>
</dbReference>
<feature type="compositionally biased region" description="Low complexity" evidence="7">
    <location>
        <begin position="134"/>
        <end position="143"/>
    </location>
</feature>
<evidence type="ECO:0000256" key="1">
    <source>
        <dbReference type="ARBA" id="ARBA00004651"/>
    </source>
</evidence>
<feature type="transmembrane region" description="Helical" evidence="8">
    <location>
        <begin position="613"/>
        <end position="635"/>
    </location>
</feature>
<proteinExistence type="predicted"/>
<keyword evidence="3" id="KW-1003">Cell membrane</keyword>
<feature type="compositionally biased region" description="Low complexity" evidence="7">
    <location>
        <begin position="180"/>
        <end position="201"/>
    </location>
</feature>
<evidence type="ECO:0000259" key="9">
    <source>
        <dbReference type="PROSITE" id="PS50850"/>
    </source>
</evidence>
<feature type="compositionally biased region" description="Pro residues" evidence="7">
    <location>
        <begin position="85"/>
        <end position="97"/>
    </location>
</feature>
<dbReference type="KEGG" id="stri:C7M71_023590"/>
<protein>
    <submittedName>
        <fullName evidence="10">MFS transporter</fullName>
    </submittedName>
</protein>
<dbReference type="AlphaFoldDB" id="A0A345T6L4"/>
<feature type="transmembrane region" description="Helical" evidence="8">
    <location>
        <begin position="403"/>
        <end position="424"/>
    </location>
</feature>
<dbReference type="PANTHER" id="PTHR23517:SF13">
    <property type="entry name" value="MAJOR FACILITATOR SUPERFAMILY MFS_1"/>
    <property type="match status" value="1"/>
</dbReference>
<comment type="subcellular location">
    <subcellularLocation>
        <location evidence="1">Cell membrane</location>
        <topology evidence="1">Multi-pass membrane protein</topology>
    </subcellularLocation>
</comment>
<feature type="transmembrane region" description="Helical" evidence="8">
    <location>
        <begin position="288"/>
        <end position="305"/>
    </location>
</feature>
<evidence type="ECO:0000256" key="6">
    <source>
        <dbReference type="ARBA" id="ARBA00023136"/>
    </source>
</evidence>
<organism evidence="10 11">
    <name type="scientific">Peterkaempfera bronchialis</name>
    <dbReference type="NCBI Taxonomy" id="2126346"/>
    <lineage>
        <taxon>Bacteria</taxon>
        <taxon>Bacillati</taxon>
        <taxon>Actinomycetota</taxon>
        <taxon>Actinomycetes</taxon>
        <taxon>Kitasatosporales</taxon>
        <taxon>Streptomycetaceae</taxon>
        <taxon>Peterkaempfera</taxon>
    </lineage>
</organism>
<dbReference type="PANTHER" id="PTHR23517">
    <property type="entry name" value="RESISTANCE PROTEIN MDTM, PUTATIVE-RELATED-RELATED"/>
    <property type="match status" value="1"/>
</dbReference>
<keyword evidence="6 8" id="KW-0472">Membrane</keyword>
<feature type="transmembrane region" description="Helical" evidence="8">
    <location>
        <begin position="550"/>
        <end position="575"/>
    </location>
</feature>
<dbReference type="OrthoDB" id="3177957at2"/>
<evidence type="ECO:0000256" key="5">
    <source>
        <dbReference type="ARBA" id="ARBA00022989"/>
    </source>
</evidence>
<gene>
    <name evidence="10" type="ORF">C7M71_023590</name>
</gene>
<evidence type="ECO:0000256" key="4">
    <source>
        <dbReference type="ARBA" id="ARBA00022692"/>
    </source>
</evidence>
<evidence type="ECO:0000256" key="3">
    <source>
        <dbReference type="ARBA" id="ARBA00022475"/>
    </source>
</evidence>
<keyword evidence="4 8" id="KW-0812">Transmembrane</keyword>
<name>A0A345T6L4_9ACTN</name>
<evidence type="ECO:0000313" key="11">
    <source>
        <dbReference type="Proteomes" id="UP000249340"/>
    </source>
</evidence>
<evidence type="ECO:0000256" key="7">
    <source>
        <dbReference type="SAM" id="MobiDB-lite"/>
    </source>
</evidence>
<feature type="domain" description="Major facilitator superfamily (MFS) profile" evidence="9">
    <location>
        <begin position="250"/>
        <end position="638"/>
    </location>
</feature>
<evidence type="ECO:0000256" key="8">
    <source>
        <dbReference type="SAM" id="Phobius"/>
    </source>
</evidence>
<feature type="transmembrane region" description="Helical" evidence="8">
    <location>
        <begin position="522"/>
        <end position="544"/>
    </location>
</feature>
<dbReference type="GO" id="GO:0022857">
    <property type="term" value="F:transmembrane transporter activity"/>
    <property type="evidence" value="ECO:0007669"/>
    <property type="project" value="InterPro"/>
</dbReference>
<feature type="transmembrane region" description="Helical" evidence="8">
    <location>
        <begin position="347"/>
        <end position="367"/>
    </location>
</feature>
<feature type="transmembrane region" description="Helical" evidence="8">
    <location>
        <begin position="379"/>
        <end position="397"/>
    </location>
</feature>
<keyword evidence="11" id="KW-1185">Reference proteome</keyword>
<dbReference type="GO" id="GO:0005886">
    <property type="term" value="C:plasma membrane"/>
    <property type="evidence" value="ECO:0007669"/>
    <property type="project" value="UniProtKB-SubCell"/>
</dbReference>
<dbReference type="Proteomes" id="UP000249340">
    <property type="component" value="Chromosome"/>
</dbReference>
<feature type="transmembrane region" description="Helical" evidence="8">
    <location>
        <begin position="495"/>
        <end position="515"/>
    </location>
</feature>
<dbReference type="InterPro" id="IPR036259">
    <property type="entry name" value="MFS_trans_sf"/>
</dbReference>
<evidence type="ECO:0000256" key="2">
    <source>
        <dbReference type="ARBA" id="ARBA00022448"/>
    </source>
</evidence>
<feature type="region of interest" description="Disordered" evidence="7">
    <location>
        <begin position="1"/>
        <end position="206"/>
    </location>
</feature>
<dbReference type="SUPFAM" id="SSF103473">
    <property type="entry name" value="MFS general substrate transporter"/>
    <property type="match status" value="1"/>
</dbReference>
<dbReference type="InterPro" id="IPR020846">
    <property type="entry name" value="MFS_dom"/>
</dbReference>
<evidence type="ECO:0000313" key="10">
    <source>
        <dbReference type="EMBL" id="AXI81619.1"/>
    </source>
</evidence>
<keyword evidence="2" id="KW-0813">Transport</keyword>
<keyword evidence="5 8" id="KW-1133">Transmembrane helix</keyword>
<sequence length="638" mass="65025">MPPPFRPPSRLPSRAVSVGSSRAWGVPFHQGAGRCRRQRSRGVRPDGPDSTLSDAPRRTAQAAGDARAVSGTRGTSLLRTGQRPPTGPHPPFRPIPPEDVSFGRSCTHRVRHPGLLPIRTSGRSDPVRHPPLAPSRAAGARSGAPPPVCRSAAGAAPLGPREAGAPPATRNPAPPGCPYGGPTPTAPPRGRVGTPRRPGLGASYHRRPTTVVDLRSAETRLTESLLPRELAPRDVLRLSAVSRWNALRGIRVGLSAAVLLALLTGANLATPLYPLIQRRLALTPLDTTVLFTVYVFALVPVLAAVGHWSDHLGRRALLLPAVALSAAGDALFASADGFAQLAAGRAVQGIAVGMATGAAGAALTDLLPDRPALAAKLTLAASAGGVASGPLIGAALARGGQPVQVPFLVHAVALLALCVPLALLHPRSPGHQPSVTRRRAGRAVLRPRALGLPSAGRRDFLLAACTGFVSYAVFGVYLSLAPGYSAALLHTDSRMTGAAVAALLLGASAATQLIAPTVAGRLVPVLGMAGLAVGLGAVVAAGYIHAPALLIAGSVLGGACQGLAFRTLFTAACAAMDAERRGSQLSAFWVIVYLGSALPIVVVGAVAQRVGLLPAFSGFAAVACAACLALAGAALRRR</sequence>
<dbReference type="InterPro" id="IPR050171">
    <property type="entry name" value="MFS_Transporters"/>
</dbReference>
<feature type="transmembrane region" description="Helical" evidence="8">
    <location>
        <begin position="252"/>
        <end position="276"/>
    </location>
</feature>
<reference evidence="11" key="1">
    <citation type="submission" date="2018-07" db="EMBL/GenBank/DDBJ databases">
        <title>Streptacidiphilus bronchialis DSM 106435 chromosome.</title>
        <authorList>
            <person name="Batra D."/>
            <person name="Gulvik C.A."/>
        </authorList>
    </citation>
    <scope>NUCLEOTIDE SEQUENCE [LARGE SCALE GENOMIC DNA]</scope>
    <source>
        <strain evidence="11">DSM 106435</strain>
    </source>
</reference>
<dbReference type="Pfam" id="PF07690">
    <property type="entry name" value="MFS_1"/>
    <property type="match status" value="1"/>
</dbReference>